<evidence type="ECO:0000259" key="2">
    <source>
        <dbReference type="PROSITE" id="PS50887"/>
    </source>
</evidence>
<accession>A0A285HYK5</accession>
<dbReference type="InterPro" id="IPR001633">
    <property type="entry name" value="EAL_dom"/>
</dbReference>
<dbReference type="NCBIfam" id="TIGR00254">
    <property type="entry name" value="GGDEF"/>
    <property type="match status" value="1"/>
</dbReference>
<evidence type="ECO:0000313" key="6">
    <source>
        <dbReference type="Proteomes" id="UP000231702"/>
    </source>
</evidence>
<dbReference type="Proteomes" id="UP000231655">
    <property type="component" value="Unassembled WGS sequence"/>
</dbReference>
<dbReference type="CDD" id="cd01948">
    <property type="entry name" value="EAL"/>
    <property type="match status" value="1"/>
</dbReference>
<name>A0A285HYK5_9RHOB</name>
<gene>
    <name evidence="3" type="ORF">CVM39_06575</name>
    <name evidence="4" type="ORF">SAMN06297129_0768</name>
</gene>
<dbReference type="PANTHER" id="PTHR33121:SF70">
    <property type="entry name" value="SIGNALING PROTEIN YKOW"/>
    <property type="match status" value="1"/>
</dbReference>
<evidence type="ECO:0000259" key="1">
    <source>
        <dbReference type="PROSITE" id="PS50883"/>
    </source>
</evidence>
<dbReference type="SMART" id="SM00052">
    <property type="entry name" value="EAL"/>
    <property type="match status" value="1"/>
</dbReference>
<dbReference type="EMBL" id="OBEA01000001">
    <property type="protein sequence ID" value="SNY40727.1"/>
    <property type="molecule type" value="Genomic_DNA"/>
</dbReference>
<dbReference type="AlphaFoldDB" id="A0A285HYK5"/>
<dbReference type="InterPro" id="IPR043128">
    <property type="entry name" value="Rev_trsase/Diguanyl_cyclase"/>
</dbReference>
<dbReference type="SUPFAM" id="SSF141868">
    <property type="entry name" value="EAL domain-like"/>
    <property type="match status" value="1"/>
</dbReference>
<dbReference type="Proteomes" id="UP000231702">
    <property type="component" value="Unassembled WGS sequence"/>
</dbReference>
<reference evidence="4 5" key="1">
    <citation type="submission" date="2017-09" db="EMBL/GenBank/DDBJ databases">
        <authorList>
            <person name="Ehlers B."/>
            <person name="Leendertz F.H."/>
        </authorList>
    </citation>
    <scope>NUCLEOTIDE SEQUENCE [LARGE SCALE GENOMIC DNA]</scope>
    <source>
        <strain evidence="4 5">CGMCC 1.12662</strain>
    </source>
</reference>
<evidence type="ECO:0000313" key="3">
    <source>
        <dbReference type="EMBL" id="PJE30368.1"/>
    </source>
</evidence>
<keyword evidence="6" id="KW-1185">Reference proteome</keyword>
<evidence type="ECO:0000313" key="4">
    <source>
        <dbReference type="EMBL" id="SNY40727.1"/>
    </source>
</evidence>
<proteinExistence type="predicted"/>
<dbReference type="EMBL" id="PGTD01000013">
    <property type="protein sequence ID" value="PJE30368.1"/>
    <property type="molecule type" value="Genomic_DNA"/>
</dbReference>
<dbReference type="Gene3D" id="3.20.20.450">
    <property type="entry name" value="EAL domain"/>
    <property type="match status" value="1"/>
</dbReference>
<dbReference type="CDD" id="cd01949">
    <property type="entry name" value="GGDEF"/>
    <property type="match status" value="1"/>
</dbReference>
<dbReference type="GO" id="GO:0071111">
    <property type="term" value="F:cyclic-guanylate-specific phosphodiesterase activity"/>
    <property type="evidence" value="ECO:0007669"/>
    <property type="project" value="InterPro"/>
</dbReference>
<sequence length="642" mass="70586">MTSFELPDLIPAESEGSDDEIRRLSRALRNLALLTQKMVGASSVVLYLGSERARQMDLRDCMIGQFEDVGPLQVMSRNLLRVYQDVAEGGTVPVAAQPISVARIGRNRRQQAAARALFLKDGTCIGVLAFSLVDDETETATAVIGGSRLSQTLDMLGTTVESLLNSRMRQIELHQQLADHQARMQGLLRVSEGDPLTGLCNVAAFAKYSRRLLSDPMKPGLLVLLDIDHFKSINDLYGHQFGDKYLRSVAGAVRDCAPEGAVAGRLGGDEFGMVLPLGPEMQCTEALRDLLTRCNNMILRATALLNKPDLGRVSIGAARYPQDARDYDALYSCADLALYAAKAKRRGAALIYSEEIGNRYDYAALAKNLRAACDEGQVVPYFQPMVDLRSGRPQVYEVLCRWNNPRHGLMAPESFPSVFTDHELATHLTRHMARESFAEFGNAWPQMAPGTKLSLNLTYFDLMDREFVFDLQVMLNENGLDWSDLVVEVQETVVMDGANGQVFRSLTEMRHRGAEIALDDFGTGYGGLKHLRTWPVDMLKIDRSFVQMICLNHRDRAIVGSILQLSQELGFRVVAEGVESEEQAQLLLEMGCDLGQGYGFGRPMRAGVIFGAEAAASPDAAAEGGAERILLPMGGDAARRQG</sequence>
<organism evidence="4 5">
    <name type="scientific">Pseudooceanicola antarcticus</name>
    <dbReference type="NCBI Taxonomy" id="1247613"/>
    <lineage>
        <taxon>Bacteria</taxon>
        <taxon>Pseudomonadati</taxon>
        <taxon>Pseudomonadota</taxon>
        <taxon>Alphaproteobacteria</taxon>
        <taxon>Rhodobacterales</taxon>
        <taxon>Paracoccaceae</taxon>
        <taxon>Pseudooceanicola</taxon>
    </lineage>
</organism>
<dbReference type="SMART" id="SM00267">
    <property type="entry name" value="GGDEF"/>
    <property type="match status" value="1"/>
</dbReference>
<dbReference type="InterPro" id="IPR000160">
    <property type="entry name" value="GGDEF_dom"/>
</dbReference>
<dbReference type="InterPro" id="IPR029787">
    <property type="entry name" value="Nucleotide_cyclase"/>
</dbReference>
<dbReference type="Pfam" id="PF00990">
    <property type="entry name" value="GGDEF"/>
    <property type="match status" value="1"/>
</dbReference>
<reference evidence="3 6" key="2">
    <citation type="journal article" date="2018" name="Int. J. Syst. Evol. Microbiol.">
        <title>Pseudooceanicola lipolyticus sp. nov., a marine alphaproteobacterium, reclassification of Oceanicola flagellatus as Pseudooceanicola flagellatus comb. nov. and emended description of the genus Pseudooceanicola.</title>
        <authorList>
            <person name="Huang M.-M."/>
            <person name="Guo L.-L."/>
            <person name="Wu Y.-H."/>
            <person name="Lai Q.-L."/>
            <person name="Shao Z.-Z."/>
            <person name="Wang C.-S."/>
            <person name="Wu M."/>
            <person name="Xu X.-W."/>
        </authorList>
    </citation>
    <scope>NUCLEOTIDE SEQUENCE [LARGE SCALE GENOMIC DNA]</scope>
    <source>
        <strain evidence="3 6">Ar-45</strain>
    </source>
</reference>
<dbReference type="InterPro" id="IPR050706">
    <property type="entry name" value="Cyclic-di-GMP_PDE-like"/>
</dbReference>
<dbReference type="SUPFAM" id="SSF55073">
    <property type="entry name" value="Nucleotide cyclase"/>
    <property type="match status" value="1"/>
</dbReference>
<dbReference type="PROSITE" id="PS50887">
    <property type="entry name" value="GGDEF"/>
    <property type="match status" value="1"/>
</dbReference>
<dbReference type="InterPro" id="IPR035919">
    <property type="entry name" value="EAL_sf"/>
</dbReference>
<dbReference type="Pfam" id="PF00563">
    <property type="entry name" value="EAL"/>
    <property type="match status" value="1"/>
</dbReference>
<feature type="domain" description="GGDEF" evidence="2">
    <location>
        <begin position="218"/>
        <end position="354"/>
    </location>
</feature>
<feature type="domain" description="EAL" evidence="1">
    <location>
        <begin position="362"/>
        <end position="617"/>
    </location>
</feature>
<dbReference type="PANTHER" id="PTHR33121">
    <property type="entry name" value="CYCLIC DI-GMP PHOSPHODIESTERASE PDEF"/>
    <property type="match status" value="1"/>
</dbReference>
<dbReference type="RefSeq" id="WP_097144521.1">
    <property type="nucleotide sequence ID" value="NZ_OBEA01000001.1"/>
</dbReference>
<protein>
    <submittedName>
        <fullName evidence="3">Bifunctional diguanylate cyclase/phosphodiesterase</fullName>
    </submittedName>
    <submittedName>
        <fullName evidence="4">Diguanylate cyclase (GGDEF) domain-containing protein</fullName>
    </submittedName>
</protein>
<dbReference type="Gene3D" id="3.30.70.270">
    <property type="match status" value="1"/>
</dbReference>
<dbReference type="PROSITE" id="PS50883">
    <property type="entry name" value="EAL"/>
    <property type="match status" value="1"/>
</dbReference>
<evidence type="ECO:0000313" key="5">
    <source>
        <dbReference type="Proteomes" id="UP000231655"/>
    </source>
</evidence>
<dbReference type="OrthoDB" id="9814202at2"/>